<dbReference type="RefSeq" id="WP_040451237.1">
    <property type="nucleotide sequence ID" value="NZ_CM011002.1"/>
</dbReference>
<reference evidence="2 3" key="2">
    <citation type="submission" date="2013-04" db="EMBL/GenBank/DDBJ databases">
        <authorList>
            <person name="Fiebig A."/>
            <person name="Pradella S."/>
            <person name="Wagner-Doebler I."/>
        </authorList>
    </citation>
    <scope>NUCLEOTIDE SEQUENCE [LARGE SCALE GENOMIC DNA]</scope>
    <source>
        <strain evidence="3">DSM 17067 / NCIMB 14079 / DFL-11</strain>
    </source>
</reference>
<dbReference type="Pfam" id="PF02515">
    <property type="entry name" value="CoA_transf_3"/>
    <property type="match status" value="1"/>
</dbReference>
<dbReference type="InterPro" id="IPR003673">
    <property type="entry name" value="CoA-Trfase_fam_III"/>
</dbReference>
<evidence type="ECO:0000313" key="3">
    <source>
        <dbReference type="Proteomes" id="UP000004703"/>
    </source>
</evidence>
<dbReference type="Gene3D" id="3.40.50.10540">
    <property type="entry name" value="Crotonobetainyl-coa:carnitine coa-transferase, domain 1"/>
    <property type="match status" value="1"/>
</dbReference>
<sequence length="400" mass="43112">MRAFKGLRVIDFTRALSGPMAAQMLALLDADVVKVVPPGVGDQLRGVLASPEMAEKRLSPAFLTGNLRKRSLALDLKSELGQEAAERLVSAADVVIENFVPGTAKKLGIDYETVRKANSDVIYCSISGYGQTGPRASEKAYDSAIQADSGMMSLTGFPETGPTRIGFMLVDVTTGVSAAYAIAAALYRRAMTGKGQFLDVAMYDTALQLMCCQGADYLVRGHLPPLMGNESPMTQPTAGTFETLDGMILLATLTSDQQEGAFKALGLAELLEDPRFSSELARHKHHEEGRELIRPVLRGQTTQDWLKILKAYGVPVQAVRDLGQALSDPQLDHRGLLVEAGKLHCTSDPVTLLGAPFVANEDGPHQKAEPPFQVGQHSREVLEELGFSASEITKCLETTR</sequence>
<dbReference type="InterPro" id="IPR023606">
    <property type="entry name" value="CoA-Trfase_III_dom_1_sf"/>
</dbReference>
<gene>
    <name evidence="2" type="ORF">SADFL11_936</name>
</gene>
<evidence type="ECO:0000313" key="2">
    <source>
        <dbReference type="EMBL" id="EEE43650.2"/>
    </source>
</evidence>
<reference evidence="2 3" key="1">
    <citation type="submission" date="2008-01" db="EMBL/GenBank/DDBJ databases">
        <authorList>
            <person name="Wagner-Dobler I."/>
            <person name="Ferriera S."/>
            <person name="Johnson J."/>
            <person name="Kravitz S."/>
            <person name="Beeson K."/>
            <person name="Sutton G."/>
            <person name="Rogers Y.-H."/>
            <person name="Friedman R."/>
            <person name="Frazier M."/>
            <person name="Venter J.C."/>
        </authorList>
    </citation>
    <scope>NUCLEOTIDE SEQUENCE [LARGE SCALE GENOMIC DNA]</scope>
    <source>
        <strain evidence="3">DSM 17067 / NCIMB 14079 / DFL-11</strain>
    </source>
</reference>
<dbReference type="InterPro" id="IPR044855">
    <property type="entry name" value="CoA-Trfase_III_dom3_sf"/>
</dbReference>
<evidence type="ECO:0000256" key="1">
    <source>
        <dbReference type="ARBA" id="ARBA00022679"/>
    </source>
</evidence>
<dbReference type="PANTHER" id="PTHR48207:SF3">
    <property type="entry name" value="SUCCINATE--HYDROXYMETHYLGLUTARATE COA-TRANSFERASE"/>
    <property type="match status" value="1"/>
</dbReference>
<dbReference type="EMBL" id="ACCU02000004">
    <property type="protein sequence ID" value="EEE43650.2"/>
    <property type="molecule type" value="Genomic_DNA"/>
</dbReference>
<dbReference type="Proteomes" id="UP000004703">
    <property type="component" value="Chromosome"/>
</dbReference>
<proteinExistence type="predicted"/>
<dbReference type="InterPro" id="IPR050483">
    <property type="entry name" value="CoA-transferase_III_domain"/>
</dbReference>
<accession>A0A5E8GUP5</accession>
<dbReference type="PANTHER" id="PTHR48207">
    <property type="entry name" value="SUCCINATE--HYDROXYMETHYLGLUTARATE COA-TRANSFERASE"/>
    <property type="match status" value="1"/>
</dbReference>
<dbReference type="SUPFAM" id="SSF89796">
    <property type="entry name" value="CoA-transferase family III (CaiB/BaiF)"/>
    <property type="match status" value="1"/>
</dbReference>
<dbReference type="GO" id="GO:0033608">
    <property type="term" value="F:formyl-CoA transferase activity"/>
    <property type="evidence" value="ECO:0007669"/>
    <property type="project" value="UniProtKB-EC"/>
</dbReference>
<dbReference type="AlphaFoldDB" id="A0A5E8GUP5"/>
<organism evidence="2 3">
    <name type="scientific">Roseibium alexandrii (strain DSM 17067 / NCIMB 14079 / DFL-11)</name>
    <name type="common">Labrenzia alexandrii</name>
    <dbReference type="NCBI Taxonomy" id="244592"/>
    <lineage>
        <taxon>Bacteria</taxon>
        <taxon>Pseudomonadati</taxon>
        <taxon>Pseudomonadota</taxon>
        <taxon>Alphaproteobacteria</taxon>
        <taxon>Hyphomicrobiales</taxon>
        <taxon>Stappiaceae</taxon>
        <taxon>Roseibium</taxon>
    </lineage>
</organism>
<keyword evidence="1 2" id="KW-0808">Transferase</keyword>
<dbReference type="EC" id="2.8.3.16" evidence="2"/>
<protein>
    <submittedName>
        <fullName evidence="2">Putative acyl-CoA transferase/carnitine dehydratase</fullName>
        <ecNumber evidence="2">2.8.3.16</ecNumber>
    </submittedName>
</protein>
<dbReference type="Gene3D" id="3.30.1540.10">
    <property type="entry name" value="formyl-coa transferase, domain 3"/>
    <property type="match status" value="1"/>
</dbReference>
<name>A0A5E8GUP5_ROSAD</name>
<comment type="caution">
    <text evidence="2">The sequence shown here is derived from an EMBL/GenBank/DDBJ whole genome shotgun (WGS) entry which is preliminary data.</text>
</comment>